<organism evidence="2 4">
    <name type="scientific">Peronospora effusa</name>
    <dbReference type="NCBI Taxonomy" id="542832"/>
    <lineage>
        <taxon>Eukaryota</taxon>
        <taxon>Sar</taxon>
        <taxon>Stramenopiles</taxon>
        <taxon>Oomycota</taxon>
        <taxon>Peronosporomycetes</taxon>
        <taxon>Peronosporales</taxon>
        <taxon>Peronosporaceae</taxon>
        <taxon>Peronospora</taxon>
    </lineage>
</organism>
<evidence type="ECO:0000313" key="4">
    <source>
        <dbReference type="Proteomes" id="UP000282087"/>
    </source>
</evidence>
<protein>
    <submittedName>
        <fullName evidence="2">Uncharacterized protein</fullName>
    </submittedName>
</protein>
<accession>A0A3M6VQU2</accession>
<comment type="caution">
    <text evidence="2">The sequence shown here is derived from an EMBL/GenBank/DDBJ whole genome shotgun (WGS) entry which is preliminary data.</text>
</comment>
<dbReference type="EMBL" id="QKXF01000133">
    <property type="protein sequence ID" value="RQM16018.1"/>
    <property type="molecule type" value="Genomic_DNA"/>
</dbReference>
<proteinExistence type="predicted"/>
<evidence type="ECO:0000313" key="3">
    <source>
        <dbReference type="EMBL" id="RQM16018.1"/>
    </source>
</evidence>
<dbReference type="PANTHER" id="PTHR35213:SF3">
    <property type="entry name" value="MYB-LIKE DOMAIN-CONTAINING PROTEIN"/>
    <property type="match status" value="1"/>
</dbReference>
<reference evidence="4 5" key="1">
    <citation type="submission" date="2018-06" db="EMBL/GenBank/DDBJ databases">
        <title>Comparative genomics of downy mildews reveals potential adaptations to biotrophy.</title>
        <authorList>
            <person name="Fletcher K."/>
            <person name="Klosterman S.J."/>
            <person name="Derevnina L."/>
            <person name="Martin F."/>
            <person name="Koike S."/>
            <person name="Reyes Chin-Wo S."/>
            <person name="Mou B."/>
            <person name="Michelmore R."/>
        </authorList>
    </citation>
    <scope>NUCLEOTIDE SEQUENCE [LARGE SCALE GENOMIC DNA]</scope>
    <source>
        <strain evidence="3 5">R13</strain>
        <strain evidence="2 4">R14</strain>
    </source>
</reference>
<feature type="compositionally biased region" description="Basic and acidic residues" evidence="1">
    <location>
        <begin position="108"/>
        <end position="122"/>
    </location>
</feature>
<dbReference type="AlphaFoldDB" id="A0A3M6VQU2"/>
<dbReference type="PANTHER" id="PTHR35213">
    <property type="entry name" value="RING-TYPE DOMAIN-CONTAINING PROTEIN-RELATED"/>
    <property type="match status" value="1"/>
</dbReference>
<evidence type="ECO:0000313" key="5">
    <source>
        <dbReference type="Proteomes" id="UP000286097"/>
    </source>
</evidence>
<dbReference type="VEuPathDB" id="FungiDB:DD237_004596"/>
<feature type="region of interest" description="Disordered" evidence="1">
    <location>
        <begin position="108"/>
        <end position="132"/>
    </location>
</feature>
<dbReference type="Proteomes" id="UP000282087">
    <property type="component" value="Unassembled WGS sequence"/>
</dbReference>
<sequence length="543" mass="61272">MATPTLQRDQTVLHISPLSMSSSGNPLMQQQWKSPIAKNHVHADHGSTFQSSVAAPPSAIPLSVGPLSAIPLSVGPVLPRITSLLNGVQPRNLQSLDEKKRKHLAMKREDSTLDETVHEGSRIQRPSSAAKEDWNHHLPLPVASSINMPSSPLDARSQMCPTPIETSSRYTAQVPLDFPSYKLSHDPAERRRLFCHHSIDPLEIHIPTETPMVLSIYDQRLPRKYKNNGRFHHHLSPSHTHAGFSSRPEAVEIDTIVQKRRRVVAPTSTPSLYEPEYGLTVFETSKSLMDSRDIPRIEHLIEGSVSAPRQHYIRSNLSDMEKYVSPVTVNSRIIYSESEGILGTTAFATKTKTPRRACYKHTNVDNRDSIPVTTLVIQSKELRKSNSLVRNRHDEVDWVATFLNVGFESSSIYTLMCPLRKGRWKPEEESYTMGLLRLIENGTILLRHGQSIRGYIGEKLHSDDMRVLKKLSNCKMFHFVKLINPRLAEEEKVDMSVVGAPEGLERLEQLKGDFLRSVQLEALVAVRKHLNDRSLRDLVNTRA</sequence>
<dbReference type="Proteomes" id="UP000286097">
    <property type="component" value="Unassembled WGS sequence"/>
</dbReference>
<dbReference type="EMBL" id="QLLG01000066">
    <property type="protein sequence ID" value="RMX68513.1"/>
    <property type="molecule type" value="Genomic_DNA"/>
</dbReference>
<evidence type="ECO:0000313" key="2">
    <source>
        <dbReference type="EMBL" id="RMX68513.1"/>
    </source>
</evidence>
<name>A0A3M6VQU2_9STRA</name>
<gene>
    <name evidence="3" type="ORF">DD237_004596</name>
    <name evidence="2" type="ORF">DD238_006610</name>
</gene>
<evidence type="ECO:0000256" key="1">
    <source>
        <dbReference type="SAM" id="MobiDB-lite"/>
    </source>
</evidence>
<keyword evidence="4" id="KW-1185">Reference proteome</keyword>